<dbReference type="AlphaFoldDB" id="A0A0H1BX66"/>
<comment type="caution">
    <text evidence="2">The sequence shown here is derived from an EMBL/GenBank/DDBJ whole genome shotgun (WGS) entry which is preliminary data.</text>
</comment>
<keyword evidence="3" id="KW-1185">Reference proteome</keyword>
<name>A0A0H1BX66_9EURO</name>
<dbReference type="EMBL" id="LDEV01000182">
    <property type="protein sequence ID" value="KLJ13661.1"/>
    <property type="molecule type" value="Genomic_DNA"/>
</dbReference>
<accession>A0A0H1BX66</accession>
<protein>
    <submittedName>
        <fullName evidence="2">Uncharacterized protein</fullName>
    </submittedName>
</protein>
<evidence type="ECO:0000256" key="1">
    <source>
        <dbReference type="SAM" id="Phobius"/>
    </source>
</evidence>
<feature type="transmembrane region" description="Helical" evidence="1">
    <location>
        <begin position="61"/>
        <end position="80"/>
    </location>
</feature>
<proteinExistence type="predicted"/>
<reference evidence="3" key="1">
    <citation type="journal article" date="2015" name="PLoS Genet.">
        <title>The dynamic genome and transcriptome of the human fungal pathogen Blastomyces and close relative Emmonsia.</title>
        <authorList>
            <person name="Munoz J.F."/>
            <person name="Gauthier G.M."/>
            <person name="Desjardins C.A."/>
            <person name="Gallo J.E."/>
            <person name="Holder J."/>
            <person name="Sullivan T.D."/>
            <person name="Marty A.J."/>
            <person name="Carmen J.C."/>
            <person name="Chen Z."/>
            <person name="Ding L."/>
            <person name="Gujja S."/>
            <person name="Magrini V."/>
            <person name="Misas E."/>
            <person name="Mitreva M."/>
            <person name="Priest M."/>
            <person name="Saif S."/>
            <person name="Whiston E.A."/>
            <person name="Young S."/>
            <person name="Zeng Q."/>
            <person name="Goldman W.E."/>
            <person name="Mardis E.R."/>
            <person name="Taylor J.W."/>
            <person name="McEwen J.G."/>
            <person name="Clay O.K."/>
            <person name="Klein B.S."/>
            <person name="Cuomo C.A."/>
        </authorList>
    </citation>
    <scope>NUCLEOTIDE SEQUENCE [LARGE SCALE GENOMIC DNA]</scope>
    <source>
        <strain evidence="3">UAMH 139</strain>
    </source>
</reference>
<evidence type="ECO:0000313" key="2">
    <source>
        <dbReference type="EMBL" id="KLJ13661.1"/>
    </source>
</evidence>
<gene>
    <name evidence="2" type="ORF">EMPG_11411</name>
</gene>
<keyword evidence="1" id="KW-0472">Membrane</keyword>
<dbReference type="Proteomes" id="UP000053573">
    <property type="component" value="Unassembled WGS sequence"/>
</dbReference>
<keyword evidence="1" id="KW-1133">Transmembrane helix</keyword>
<keyword evidence="1" id="KW-0812">Transmembrane</keyword>
<organism evidence="2 3">
    <name type="scientific">Blastomyces silverae</name>
    <dbReference type="NCBI Taxonomy" id="2060906"/>
    <lineage>
        <taxon>Eukaryota</taxon>
        <taxon>Fungi</taxon>
        <taxon>Dikarya</taxon>
        <taxon>Ascomycota</taxon>
        <taxon>Pezizomycotina</taxon>
        <taxon>Eurotiomycetes</taxon>
        <taxon>Eurotiomycetidae</taxon>
        <taxon>Onygenales</taxon>
        <taxon>Ajellomycetaceae</taxon>
        <taxon>Blastomyces</taxon>
    </lineage>
</organism>
<evidence type="ECO:0000313" key="3">
    <source>
        <dbReference type="Proteomes" id="UP000053573"/>
    </source>
</evidence>
<sequence length="81" mass="9145">MSDHCCRVFYEYFYNTSDHFLSVNKIEILLSMIALFFINSSHSIFESVINSISISQSVTQSLTLSSAVSLFTINLLISVLL</sequence>